<keyword evidence="3" id="KW-1185">Reference proteome</keyword>
<reference evidence="2" key="1">
    <citation type="submission" date="2022-07" db="EMBL/GenBank/DDBJ databases">
        <title>Draft genome sequence of Zalerion maritima ATCC 34329, a (micro)plastics degrading marine fungus.</title>
        <authorList>
            <person name="Paco A."/>
            <person name="Goncalves M.F.M."/>
            <person name="Rocha-Santos T.A.P."/>
            <person name="Alves A."/>
        </authorList>
    </citation>
    <scope>NUCLEOTIDE SEQUENCE</scope>
    <source>
        <strain evidence="2">ATCC 34329</strain>
    </source>
</reference>
<feature type="compositionally biased region" description="Polar residues" evidence="1">
    <location>
        <begin position="53"/>
        <end position="64"/>
    </location>
</feature>
<comment type="caution">
    <text evidence="2">The sequence shown here is derived from an EMBL/GenBank/DDBJ whole genome shotgun (WGS) entry which is preliminary data.</text>
</comment>
<dbReference type="Proteomes" id="UP001201980">
    <property type="component" value="Unassembled WGS sequence"/>
</dbReference>
<sequence length="647" mass="70592">MSRTKVTDNPFRDNSRTPPPASVSDTCSAYYNNLYLTLVPAAVRNSHRRQRKAASTSSGSITRRASQRRTRSLSPTTIAAATTTGQQPLPPALHHCPTALATVPSYHHRTPSFVPPPHIAILPAEATRSLYPSSWTTLPLGGDTSSRHFVPSCKHSDMATMCNSIQDAVKVIVGDIMPRATVLGLEKMPTISSLRRLFEVGISEVDGESGEKKERKLIVSLPPGTSMRLLRSEHWLFGSEASIVKYLWEELEHIGHAADSEGGDMSQSSPRREDTDEEEDADMESIHASHETLQFIPRLCRHHPGRASPTGGPYSVFSGIEGAPITQLPSSTPDRDRDGIDRDLGSFLAQIAEILSPKDRFGPATAVLSPPNIEQLRVGAQGMQYTSGTDDWRTAFQSYFESVLRDGEDLHITLPYGALRTQLQRLGRALARIQTPRLFIEDPSSDGLHFATTSGITTTGARSEGNAPRLSGITNLSTAFFGDPLLSTVFTSSTSTTQPSKPFLEGFVGRTHHVLDPNDASTWQTELIEDPMNAPARMMLYRALHATVAVVREYFRPAPESSRRELAARKSLNEALEQLGKTEVFDTGYAVLSVATTVPAGTGTIDAGPARDERGMSPSLKDLRKDLQERRPSGVALSPAKRVKVDD</sequence>
<feature type="compositionally biased region" description="Basic and acidic residues" evidence="1">
    <location>
        <begin position="609"/>
        <end position="632"/>
    </location>
</feature>
<gene>
    <name evidence="2" type="ORF">MKZ38_004507</name>
</gene>
<evidence type="ECO:0000256" key="1">
    <source>
        <dbReference type="SAM" id="MobiDB-lite"/>
    </source>
</evidence>
<accession>A0AAD5WPV5</accession>
<feature type="region of interest" description="Disordered" evidence="1">
    <location>
        <begin position="258"/>
        <end position="281"/>
    </location>
</feature>
<evidence type="ECO:0000313" key="3">
    <source>
        <dbReference type="Proteomes" id="UP001201980"/>
    </source>
</evidence>
<protein>
    <submittedName>
        <fullName evidence="2">Uncharacterized protein</fullName>
    </submittedName>
</protein>
<name>A0AAD5WPV5_9PEZI</name>
<organism evidence="2 3">
    <name type="scientific">Zalerion maritima</name>
    <dbReference type="NCBI Taxonomy" id="339359"/>
    <lineage>
        <taxon>Eukaryota</taxon>
        <taxon>Fungi</taxon>
        <taxon>Dikarya</taxon>
        <taxon>Ascomycota</taxon>
        <taxon>Pezizomycotina</taxon>
        <taxon>Sordariomycetes</taxon>
        <taxon>Lulworthiomycetidae</taxon>
        <taxon>Lulworthiales</taxon>
        <taxon>Lulworthiaceae</taxon>
        <taxon>Zalerion</taxon>
    </lineage>
</organism>
<dbReference type="EMBL" id="JAKWBI020000261">
    <property type="protein sequence ID" value="KAJ2897682.1"/>
    <property type="molecule type" value="Genomic_DNA"/>
</dbReference>
<feature type="region of interest" description="Disordered" evidence="1">
    <location>
        <begin position="45"/>
        <end position="75"/>
    </location>
</feature>
<evidence type="ECO:0000313" key="2">
    <source>
        <dbReference type="EMBL" id="KAJ2897682.1"/>
    </source>
</evidence>
<feature type="region of interest" description="Disordered" evidence="1">
    <location>
        <begin position="1"/>
        <end position="23"/>
    </location>
</feature>
<proteinExistence type="predicted"/>
<dbReference type="AlphaFoldDB" id="A0AAD5WPV5"/>
<feature type="region of interest" description="Disordered" evidence="1">
    <location>
        <begin position="600"/>
        <end position="647"/>
    </location>
</feature>